<dbReference type="EMBL" id="BART01021189">
    <property type="protein sequence ID" value="GAG97233.1"/>
    <property type="molecule type" value="Genomic_DNA"/>
</dbReference>
<protein>
    <submittedName>
        <fullName evidence="2">Uncharacterized protein</fullName>
    </submittedName>
</protein>
<organism evidence="2">
    <name type="scientific">marine sediment metagenome</name>
    <dbReference type="NCBI Taxonomy" id="412755"/>
    <lineage>
        <taxon>unclassified sequences</taxon>
        <taxon>metagenomes</taxon>
        <taxon>ecological metagenomes</taxon>
    </lineage>
</organism>
<sequence length="35" mass="4234">MTEEDKRFKRIMRLPRPDKSGLAMTERGRKQKNTK</sequence>
<gene>
    <name evidence="2" type="ORF">S01H4_39171</name>
</gene>
<name>X1CM17_9ZZZZ</name>
<comment type="caution">
    <text evidence="2">The sequence shown here is derived from an EMBL/GenBank/DDBJ whole genome shotgun (WGS) entry which is preliminary data.</text>
</comment>
<feature type="non-terminal residue" evidence="2">
    <location>
        <position position="35"/>
    </location>
</feature>
<evidence type="ECO:0000313" key="2">
    <source>
        <dbReference type="EMBL" id="GAG97233.1"/>
    </source>
</evidence>
<accession>X1CM17</accession>
<proteinExistence type="predicted"/>
<feature type="region of interest" description="Disordered" evidence="1">
    <location>
        <begin position="1"/>
        <end position="35"/>
    </location>
</feature>
<evidence type="ECO:0000256" key="1">
    <source>
        <dbReference type="SAM" id="MobiDB-lite"/>
    </source>
</evidence>
<dbReference type="AlphaFoldDB" id="X1CM17"/>
<reference evidence="2" key="1">
    <citation type="journal article" date="2014" name="Front. Microbiol.">
        <title>High frequency of phylogenetically diverse reductive dehalogenase-homologous genes in deep subseafloor sedimentary metagenomes.</title>
        <authorList>
            <person name="Kawai M."/>
            <person name="Futagami T."/>
            <person name="Toyoda A."/>
            <person name="Takaki Y."/>
            <person name="Nishi S."/>
            <person name="Hori S."/>
            <person name="Arai W."/>
            <person name="Tsubouchi T."/>
            <person name="Morono Y."/>
            <person name="Uchiyama I."/>
            <person name="Ito T."/>
            <person name="Fujiyama A."/>
            <person name="Inagaki F."/>
            <person name="Takami H."/>
        </authorList>
    </citation>
    <scope>NUCLEOTIDE SEQUENCE</scope>
    <source>
        <strain evidence="2">Expedition CK06-06</strain>
    </source>
</reference>